<dbReference type="Proteomes" id="UP000321514">
    <property type="component" value="Unassembled WGS sequence"/>
</dbReference>
<dbReference type="AlphaFoldDB" id="A0A511T3S4"/>
<gene>
    <name evidence="2" type="ORF">MFU01_33000</name>
    <name evidence="3" type="ORF">SAMN05443572_106311</name>
</gene>
<dbReference type="EMBL" id="BJXR01000027">
    <property type="protein sequence ID" value="GEN08263.1"/>
    <property type="molecule type" value="Genomic_DNA"/>
</dbReference>
<dbReference type="OrthoDB" id="5508726at2"/>
<protein>
    <recommendedName>
        <fullName evidence="6">Outer membrane protein beta-barrel domain-containing protein</fullName>
    </recommendedName>
</protein>
<feature type="signal peptide" evidence="1">
    <location>
        <begin position="1"/>
        <end position="22"/>
    </location>
</feature>
<feature type="chain" id="PRO_5022867141" description="Outer membrane protein beta-barrel domain-containing protein" evidence="1">
    <location>
        <begin position="23"/>
        <end position="237"/>
    </location>
</feature>
<keyword evidence="4" id="KW-1185">Reference proteome</keyword>
<evidence type="ECO:0000313" key="5">
    <source>
        <dbReference type="Proteomes" id="UP000321514"/>
    </source>
</evidence>
<proteinExistence type="predicted"/>
<name>A0A511T3S4_MYXFU</name>
<evidence type="ECO:0000256" key="1">
    <source>
        <dbReference type="SAM" id="SignalP"/>
    </source>
</evidence>
<comment type="caution">
    <text evidence="2">The sequence shown here is derived from an EMBL/GenBank/DDBJ whole genome shotgun (WGS) entry which is preliminary data.</text>
</comment>
<evidence type="ECO:0008006" key="6">
    <source>
        <dbReference type="Google" id="ProtNLM"/>
    </source>
</evidence>
<evidence type="ECO:0000313" key="4">
    <source>
        <dbReference type="Proteomes" id="UP000183760"/>
    </source>
</evidence>
<dbReference type="EMBL" id="FOIB01000006">
    <property type="protein sequence ID" value="SEU21682.1"/>
    <property type="molecule type" value="Genomic_DNA"/>
</dbReference>
<dbReference type="Proteomes" id="UP000183760">
    <property type="component" value="Unassembled WGS sequence"/>
</dbReference>
<organism evidence="2 5">
    <name type="scientific">Myxococcus fulvus</name>
    <dbReference type="NCBI Taxonomy" id="33"/>
    <lineage>
        <taxon>Bacteria</taxon>
        <taxon>Pseudomonadati</taxon>
        <taxon>Myxococcota</taxon>
        <taxon>Myxococcia</taxon>
        <taxon>Myxococcales</taxon>
        <taxon>Cystobacterineae</taxon>
        <taxon>Myxococcaceae</taxon>
        <taxon>Myxococcus</taxon>
    </lineage>
</organism>
<accession>A0A511T3S4</accession>
<reference evidence="3 4" key="1">
    <citation type="submission" date="2016-10" db="EMBL/GenBank/DDBJ databases">
        <authorList>
            <person name="Varghese N."/>
            <person name="Submissions S."/>
        </authorList>
    </citation>
    <scope>NUCLEOTIDE SEQUENCE [LARGE SCALE GENOMIC DNA]</scope>
    <source>
        <strain evidence="3 4">DSM 16525</strain>
    </source>
</reference>
<dbReference type="STRING" id="1334629.MFUL124B02_29820"/>
<reference evidence="2 5" key="2">
    <citation type="submission" date="2019-07" db="EMBL/GenBank/DDBJ databases">
        <title>Whole genome shotgun sequence of Myxococcus fulvus NBRC 100333.</title>
        <authorList>
            <person name="Hosoyama A."/>
            <person name="Uohara A."/>
            <person name="Ohji S."/>
            <person name="Ichikawa N."/>
        </authorList>
    </citation>
    <scope>NUCLEOTIDE SEQUENCE [LARGE SCALE GENOMIC DNA]</scope>
    <source>
        <strain evidence="2 5">NBRC 100333</strain>
    </source>
</reference>
<dbReference type="RefSeq" id="WP_046718256.1">
    <property type="nucleotide sequence ID" value="NZ_BJXR01000027.1"/>
</dbReference>
<evidence type="ECO:0000313" key="3">
    <source>
        <dbReference type="EMBL" id="SEU21682.1"/>
    </source>
</evidence>
<evidence type="ECO:0000313" key="2">
    <source>
        <dbReference type="EMBL" id="GEN08263.1"/>
    </source>
</evidence>
<sequence length="237" mass="24544">MTRSSPRSVLVSALLLASAAFAQQGSPGQPGEAGSVSVEQTAMESGEDRLGAVIAPVTLPAGVTAVYGYAGAPELGVGFRQGLSLLELEARARFNWFQLSAALELVGRVKVMDNGTVSMAPTLGLGVVLNSGSTYMDDQNFSGVLLRLSPGLVVGWRVAETVTILGLVDVPVDVGLSKSESRRAQVLGGGGVEVYLGNDVSILLAGQLGLETFRERVGLSDTRLGWGVRAGLGARLF</sequence>
<keyword evidence="1" id="KW-0732">Signal</keyword>